<dbReference type="GO" id="GO:0005524">
    <property type="term" value="F:ATP binding"/>
    <property type="evidence" value="ECO:0007669"/>
    <property type="project" value="UniProtKB-UniRule"/>
</dbReference>
<feature type="binding site" evidence="13">
    <location>
        <position position="209"/>
    </location>
    <ligand>
        <name>Zn(2+)</name>
        <dbReference type="ChEBI" id="CHEBI:29105"/>
    </ligand>
</feature>
<accession>A0A1F4T856</accession>
<dbReference type="STRING" id="1802583.A2311_03225"/>
<dbReference type="Gene3D" id="1.20.120.1910">
    <property type="entry name" value="Cysteine-tRNA ligase, C-terminal anti-codon recognition domain"/>
    <property type="match status" value="1"/>
</dbReference>
<feature type="binding site" evidence="13">
    <location>
        <position position="29"/>
    </location>
    <ligand>
        <name>Zn(2+)</name>
        <dbReference type="ChEBI" id="CHEBI:29105"/>
    </ligand>
</feature>
<name>A0A1F4T856_UNCSA</name>
<gene>
    <name evidence="13" type="primary">cysS</name>
    <name evidence="15" type="ORF">A2311_03225</name>
</gene>
<dbReference type="SUPFAM" id="SSF47323">
    <property type="entry name" value="Anticodon-binding domain of a subclass of class I aminoacyl-tRNA synthetases"/>
    <property type="match status" value="1"/>
</dbReference>
<dbReference type="AlphaFoldDB" id="A0A1F4T856"/>
<feature type="binding site" evidence="13">
    <location>
        <position position="238"/>
    </location>
    <ligand>
        <name>Zn(2+)</name>
        <dbReference type="ChEBI" id="CHEBI:29105"/>
    </ligand>
</feature>
<dbReference type="HAMAP" id="MF_00041">
    <property type="entry name" value="Cys_tRNA_synth"/>
    <property type="match status" value="1"/>
</dbReference>
<dbReference type="InterPro" id="IPR015273">
    <property type="entry name" value="Cys-tRNA-synt_Ia_DALR"/>
</dbReference>
<feature type="domain" description="Cysteinyl-tRNA synthetase class Ia DALR" evidence="14">
    <location>
        <begin position="356"/>
        <end position="420"/>
    </location>
</feature>
<comment type="caution">
    <text evidence="15">The sequence shown here is derived from an EMBL/GenBank/DDBJ whole genome shotgun (WGS) entry which is preliminary data.</text>
</comment>
<evidence type="ECO:0000313" key="15">
    <source>
        <dbReference type="EMBL" id="OGC28971.1"/>
    </source>
</evidence>
<keyword evidence="7 13" id="KW-0547">Nucleotide-binding</keyword>
<evidence type="ECO:0000256" key="4">
    <source>
        <dbReference type="ARBA" id="ARBA00022490"/>
    </source>
</evidence>
<dbReference type="Pfam" id="PF09190">
    <property type="entry name" value="DALR_2"/>
    <property type="match status" value="1"/>
</dbReference>
<evidence type="ECO:0000256" key="1">
    <source>
        <dbReference type="ARBA" id="ARBA00004496"/>
    </source>
</evidence>
<dbReference type="PANTHER" id="PTHR10890:SF3">
    <property type="entry name" value="CYSTEINE--TRNA LIGASE, CYTOPLASMIC"/>
    <property type="match status" value="1"/>
</dbReference>
<keyword evidence="4 13" id="KW-0963">Cytoplasm</keyword>
<evidence type="ECO:0000256" key="11">
    <source>
        <dbReference type="ARBA" id="ARBA00023146"/>
    </source>
</evidence>
<comment type="subunit">
    <text evidence="3 13">Monomer.</text>
</comment>
<feature type="short sequence motif" description="'KMSKS' region" evidence="13">
    <location>
        <begin position="267"/>
        <end position="271"/>
    </location>
</feature>
<dbReference type="Pfam" id="PF01406">
    <property type="entry name" value="tRNA-synt_1e"/>
    <property type="match status" value="1"/>
</dbReference>
<dbReference type="FunFam" id="3.40.50.620:FF:000009">
    <property type="entry name" value="Cysteine--tRNA ligase"/>
    <property type="match status" value="1"/>
</dbReference>
<dbReference type="PANTHER" id="PTHR10890">
    <property type="entry name" value="CYSTEINYL-TRNA SYNTHETASE"/>
    <property type="match status" value="1"/>
</dbReference>
<evidence type="ECO:0000256" key="5">
    <source>
        <dbReference type="ARBA" id="ARBA00022598"/>
    </source>
</evidence>
<comment type="similarity">
    <text evidence="2 13">Belongs to the class-I aminoacyl-tRNA synthetase family.</text>
</comment>
<dbReference type="SUPFAM" id="SSF52374">
    <property type="entry name" value="Nucleotidylyl transferase"/>
    <property type="match status" value="1"/>
</dbReference>
<dbReference type="PRINTS" id="PR00983">
    <property type="entry name" value="TRNASYNTHCYS"/>
</dbReference>
<dbReference type="GO" id="GO:0005829">
    <property type="term" value="C:cytosol"/>
    <property type="evidence" value="ECO:0007669"/>
    <property type="project" value="TreeGrafter"/>
</dbReference>
<dbReference type="EC" id="6.1.1.16" evidence="13"/>
<dbReference type="GO" id="GO:0006423">
    <property type="term" value="P:cysteinyl-tRNA aminoacylation"/>
    <property type="evidence" value="ECO:0007669"/>
    <property type="project" value="UniProtKB-UniRule"/>
</dbReference>
<evidence type="ECO:0000256" key="13">
    <source>
        <dbReference type="HAMAP-Rule" id="MF_00041"/>
    </source>
</evidence>
<keyword evidence="8 13" id="KW-0862">Zinc</keyword>
<proteinExistence type="inferred from homology"/>
<evidence type="ECO:0000256" key="3">
    <source>
        <dbReference type="ARBA" id="ARBA00011245"/>
    </source>
</evidence>
<evidence type="ECO:0000256" key="9">
    <source>
        <dbReference type="ARBA" id="ARBA00022840"/>
    </source>
</evidence>
<dbReference type="EMBL" id="MEUF01000095">
    <property type="protein sequence ID" value="OGC28971.1"/>
    <property type="molecule type" value="Genomic_DNA"/>
</dbReference>
<evidence type="ECO:0000256" key="7">
    <source>
        <dbReference type="ARBA" id="ARBA00022741"/>
    </source>
</evidence>
<comment type="cofactor">
    <cofactor evidence="13">
        <name>Zn(2+)</name>
        <dbReference type="ChEBI" id="CHEBI:29105"/>
    </cofactor>
    <text evidence="13">Binds 1 zinc ion per subunit.</text>
</comment>
<dbReference type="InterPro" id="IPR014729">
    <property type="entry name" value="Rossmann-like_a/b/a_fold"/>
</dbReference>
<dbReference type="InterPro" id="IPR015803">
    <property type="entry name" value="Cys-tRNA-ligase"/>
</dbReference>
<feature type="binding site" evidence="13">
    <location>
        <position position="270"/>
    </location>
    <ligand>
        <name>ATP</name>
        <dbReference type="ChEBI" id="CHEBI:30616"/>
    </ligand>
</feature>
<evidence type="ECO:0000256" key="2">
    <source>
        <dbReference type="ARBA" id="ARBA00005594"/>
    </source>
</evidence>
<dbReference type="Gene3D" id="3.40.50.620">
    <property type="entry name" value="HUPs"/>
    <property type="match status" value="1"/>
</dbReference>
<feature type="short sequence motif" description="'HIGH' region" evidence="13">
    <location>
        <begin position="31"/>
        <end position="41"/>
    </location>
</feature>
<dbReference type="InterPro" id="IPR024909">
    <property type="entry name" value="Cys-tRNA/MSH_ligase"/>
</dbReference>
<comment type="subcellular location">
    <subcellularLocation>
        <location evidence="1 13">Cytoplasm</location>
    </subcellularLocation>
</comment>
<dbReference type="GO" id="GO:0008270">
    <property type="term" value="F:zinc ion binding"/>
    <property type="evidence" value="ECO:0007669"/>
    <property type="project" value="UniProtKB-UniRule"/>
</dbReference>
<feature type="binding site" evidence="13">
    <location>
        <position position="234"/>
    </location>
    <ligand>
        <name>Zn(2+)</name>
        <dbReference type="ChEBI" id="CHEBI:29105"/>
    </ligand>
</feature>
<comment type="catalytic activity">
    <reaction evidence="12 13">
        <text>tRNA(Cys) + L-cysteine + ATP = L-cysteinyl-tRNA(Cys) + AMP + diphosphate</text>
        <dbReference type="Rhea" id="RHEA:17773"/>
        <dbReference type="Rhea" id="RHEA-COMP:9661"/>
        <dbReference type="Rhea" id="RHEA-COMP:9679"/>
        <dbReference type="ChEBI" id="CHEBI:30616"/>
        <dbReference type="ChEBI" id="CHEBI:33019"/>
        <dbReference type="ChEBI" id="CHEBI:35235"/>
        <dbReference type="ChEBI" id="CHEBI:78442"/>
        <dbReference type="ChEBI" id="CHEBI:78517"/>
        <dbReference type="ChEBI" id="CHEBI:456215"/>
        <dbReference type="EC" id="6.1.1.16"/>
    </reaction>
</comment>
<dbReference type="InterPro" id="IPR009080">
    <property type="entry name" value="tRNAsynth_Ia_anticodon-bd"/>
</dbReference>
<dbReference type="CDD" id="cd00672">
    <property type="entry name" value="CysRS_core"/>
    <property type="match status" value="1"/>
</dbReference>
<evidence type="ECO:0000256" key="12">
    <source>
        <dbReference type="ARBA" id="ARBA00047398"/>
    </source>
</evidence>
<protein>
    <recommendedName>
        <fullName evidence="13">Cysteine--tRNA ligase</fullName>
        <ecNumber evidence="13">6.1.1.16</ecNumber>
    </recommendedName>
    <alternativeName>
        <fullName evidence="13">Cysteinyl-tRNA synthetase</fullName>
        <shortName evidence="13">CysRS</shortName>
    </alternativeName>
</protein>
<keyword evidence="9 13" id="KW-0067">ATP-binding</keyword>
<evidence type="ECO:0000259" key="14">
    <source>
        <dbReference type="SMART" id="SM00840"/>
    </source>
</evidence>
<keyword evidence="11 13" id="KW-0030">Aminoacyl-tRNA synthetase</keyword>
<sequence>MTLRIYNTLTRKKEDFVPLAPPAVNMYVCGITPYDESHVGHGRAYVVFDTIRRYLEYCGFRVKYVQNVTDVDDKIINKSRELGIDSSVLATKFTQSFLDEMDKLNVKRADIYPKATEHIPEMIRWISGLVERGIAYQLADGVYFSVEKFPGYGQLSHRKPADNEAGARVGVDSAKKNPFDFALWKTAKAGEPSWESPWGLGRPGWHIECSAMSTKYLGEQFDIHGGGMDLEFPHHENELAQTEALTGKRPWVKYWLHNGFVTINKQKMSKSLGNFFTLKDIFSKFDPMVVRFFFLLTHYRSPINYSDSEIIAAGEGLNKIKQFISEIEFLIEHSTHEAPPLEVADMEEELTAFRDKFRAAMDDDFNTAGALAAIFELMKYCRQALAEGEREAGCLRLMRDVVVELTSVLGINLGSGKSQVVSGELIEELIDRRMSAKKDKDYKKADEIRQQLLQMGIIIEDTPQGTRWKTQT</sequence>
<keyword evidence="10 13" id="KW-0648">Protein biosynthesis</keyword>
<evidence type="ECO:0000256" key="6">
    <source>
        <dbReference type="ARBA" id="ARBA00022723"/>
    </source>
</evidence>
<dbReference type="InterPro" id="IPR032678">
    <property type="entry name" value="tRNA-synt_1_cat_dom"/>
</dbReference>
<keyword evidence="5 13" id="KW-0436">Ligase</keyword>
<evidence type="ECO:0000256" key="8">
    <source>
        <dbReference type="ARBA" id="ARBA00022833"/>
    </source>
</evidence>
<reference evidence="15 16" key="1">
    <citation type="journal article" date="2016" name="Nat. Commun.">
        <title>Thousands of microbial genomes shed light on interconnected biogeochemical processes in an aquifer system.</title>
        <authorList>
            <person name="Anantharaman K."/>
            <person name="Brown C.T."/>
            <person name="Hug L.A."/>
            <person name="Sharon I."/>
            <person name="Castelle C.J."/>
            <person name="Probst A.J."/>
            <person name="Thomas B.C."/>
            <person name="Singh A."/>
            <person name="Wilkins M.J."/>
            <person name="Karaoz U."/>
            <person name="Brodie E.L."/>
            <person name="Williams K.H."/>
            <person name="Hubbard S.S."/>
            <person name="Banfield J.F."/>
        </authorList>
    </citation>
    <scope>NUCLEOTIDE SEQUENCE [LARGE SCALE GENOMIC DNA]</scope>
</reference>
<keyword evidence="6 13" id="KW-0479">Metal-binding</keyword>
<evidence type="ECO:0000313" key="16">
    <source>
        <dbReference type="Proteomes" id="UP000178951"/>
    </source>
</evidence>
<dbReference type="GO" id="GO:0004817">
    <property type="term" value="F:cysteine-tRNA ligase activity"/>
    <property type="evidence" value="ECO:0007669"/>
    <property type="project" value="UniProtKB-UniRule"/>
</dbReference>
<dbReference type="Pfam" id="PF23493">
    <property type="entry name" value="CysS_C"/>
    <property type="match status" value="1"/>
</dbReference>
<dbReference type="InterPro" id="IPR056411">
    <property type="entry name" value="CysS_C"/>
</dbReference>
<dbReference type="Proteomes" id="UP000178951">
    <property type="component" value="Unassembled WGS sequence"/>
</dbReference>
<evidence type="ECO:0000256" key="10">
    <source>
        <dbReference type="ARBA" id="ARBA00022917"/>
    </source>
</evidence>
<dbReference type="SMART" id="SM00840">
    <property type="entry name" value="DALR_2"/>
    <property type="match status" value="1"/>
</dbReference>
<organism evidence="15 16">
    <name type="scientific">candidate division WOR-1 bacterium RIFOXYB2_FULL_48_7</name>
    <dbReference type="NCBI Taxonomy" id="1802583"/>
    <lineage>
        <taxon>Bacteria</taxon>
        <taxon>Bacillati</taxon>
        <taxon>Saganbacteria</taxon>
    </lineage>
</organism>
<dbReference type="NCBIfam" id="TIGR00435">
    <property type="entry name" value="cysS"/>
    <property type="match status" value="1"/>
</dbReference>